<comment type="caution">
    <text evidence="1">The sequence shown here is derived from an EMBL/GenBank/DDBJ whole genome shotgun (WGS) entry which is preliminary data.</text>
</comment>
<reference evidence="2" key="1">
    <citation type="submission" date="2024-06" db="EMBL/GenBank/DDBJ databases">
        <title>Multi-omics analyses provide insights into the biosynthesis of the anticancer antibiotic pleurotin in Hohenbuehelia grisea.</title>
        <authorList>
            <person name="Weaver J.A."/>
            <person name="Alberti F."/>
        </authorList>
    </citation>
    <scope>NUCLEOTIDE SEQUENCE [LARGE SCALE GENOMIC DNA]</scope>
    <source>
        <strain evidence="2">T-177</strain>
    </source>
</reference>
<evidence type="ECO:0000313" key="2">
    <source>
        <dbReference type="Proteomes" id="UP001556367"/>
    </source>
</evidence>
<gene>
    <name evidence="1" type="ORF">HGRIS_000706</name>
</gene>
<sequence>MVPVDPLSVAASVLAFTEAISKLWDTFDKVGQNRNDFQQAKNEVLRGLVDIERFCVARSTTLDDVDSTELDQALGDLERSLTEVRFCAEVYLSQKTSGILSSARSKAKAWFYRDQLESEVIRLFKVNSSRLRFLSFSSARTESNTLQLLQDQKKLTERVDALFSLET</sequence>
<accession>A0ABR3JSL4</accession>
<organism evidence="1 2">
    <name type="scientific">Hohenbuehelia grisea</name>
    <dbReference type="NCBI Taxonomy" id="104357"/>
    <lineage>
        <taxon>Eukaryota</taxon>
        <taxon>Fungi</taxon>
        <taxon>Dikarya</taxon>
        <taxon>Basidiomycota</taxon>
        <taxon>Agaricomycotina</taxon>
        <taxon>Agaricomycetes</taxon>
        <taxon>Agaricomycetidae</taxon>
        <taxon>Agaricales</taxon>
        <taxon>Pleurotineae</taxon>
        <taxon>Pleurotaceae</taxon>
        <taxon>Hohenbuehelia</taxon>
    </lineage>
</organism>
<evidence type="ECO:0000313" key="1">
    <source>
        <dbReference type="EMBL" id="KAL0958566.1"/>
    </source>
</evidence>
<evidence type="ECO:0008006" key="3">
    <source>
        <dbReference type="Google" id="ProtNLM"/>
    </source>
</evidence>
<proteinExistence type="predicted"/>
<keyword evidence="2" id="KW-1185">Reference proteome</keyword>
<dbReference type="EMBL" id="JASNQZ010000004">
    <property type="protein sequence ID" value="KAL0958566.1"/>
    <property type="molecule type" value="Genomic_DNA"/>
</dbReference>
<protein>
    <recommendedName>
        <fullName evidence="3">Fungal N-terminal domain-containing protein</fullName>
    </recommendedName>
</protein>
<dbReference type="Proteomes" id="UP001556367">
    <property type="component" value="Unassembled WGS sequence"/>
</dbReference>
<name>A0ABR3JSL4_9AGAR</name>